<dbReference type="InterPro" id="IPR002110">
    <property type="entry name" value="Ankyrin_rpt"/>
</dbReference>
<keyword evidence="5" id="KW-1185">Reference proteome</keyword>
<name>A0ABR3G6K9_9PEZI</name>
<dbReference type="SUPFAM" id="SSF48403">
    <property type="entry name" value="Ankyrin repeat"/>
    <property type="match status" value="2"/>
</dbReference>
<dbReference type="InterPro" id="IPR056884">
    <property type="entry name" value="NPHP3-like_N"/>
</dbReference>
<dbReference type="PROSITE" id="PS50088">
    <property type="entry name" value="ANK_REPEAT"/>
    <property type="match status" value="4"/>
</dbReference>
<evidence type="ECO:0000256" key="1">
    <source>
        <dbReference type="ARBA" id="ARBA00022737"/>
    </source>
</evidence>
<organism evidence="4 5">
    <name type="scientific">Discina gigas</name>
    <dbReference type="NCBI Taxonomy" id="1032678"/>
    <lineage>
        <taxon>Eukaryota</taxon>
        <taxon>Fungi</taxon>
        <taxon>Dikarya</taxon>
        <taxon>Ascomycota</taxon>
        <taxon>Pezizomycotina</taxon>
        <taxon>Pezizomycetes</taxon>
        <taxon>Pezizales</taxon>
        <taxon>Discinaceae</taxon>
        <taxon>Discina</taxon>
    </lineage>
</organism>
<dbReference type="Pfam" id="PF24883">
    <property type="entry name" value="NPHP3_N"/>
    <property type="match status" value="1"/>
</dbReference>
<dbReference type="SMART" id="SM00248">
    <property type="entry name" value="ANK"/>
    <property type="match status" value="7"/>
</dbReference>
<sequence length="1063" mass="117219">MEKYVIIGDIAIQHNPDIIALVWAGVRFCLQVALNDMQTFEAVSSALEDIAGIMGSCRIYENIHLSSILKSSEAVIRQLPRLYTHCLIFMADAISYFSTKTSKRVTGGITNPFETSFKPLIENIKSSKVELEDLASDKIGADERKGFLELTAQLGKVSTGVEGLLARADETKRREVLKWLSEVNFGAHHEKASDLRFDGTGGWLFEKRALESWVEDESSSVMWLYGKAGSGKTVLSSLVIDTLTETYKSVPTIYFYCHYGERERQETLSITRTLLKQLSMRCELDPPIVSVFDSGTQLNLKSSEGSFAAALSQFEKVFVVVDALDECSEEERKSIVMLLTRQLKLEGCRIKVFLTSRPENDLRQLLKDNPSHQIDANDTSKDITPFVVAALDSHIANGMLLGGNVSARLRRDLVETISGQADGMFLWAKFQLDYICKQANEIEVRNQLTKLPTGLNKTYNRIWKRIMGEFSDDDTERKWALKTLTWVLRAKRPLSSEEILQATAIELANTKFEPERMASSLNYLIQVCGNFVALDVQTDSVRFVHYSVQEFLDRKPEFDSSEDIVTQACFTVLGNGNGTTSGQFYSYASEYWEKHSRCWQEIDNQRGSLIQRFLFNGPSFADWNTHRQWQHPLDTPYKAVSYFNLPVILNYLQQHGSHHDRFILDQSEPLALSVRWGFVAVVELLLTAGADSNFWHADDQSALGEAAENGSKELMELLFSFGADITVRNLSGRSTLEIAVTKRSGRGVKSPLAAGADPNIPGEAGGFLIQKAARNGSEEIVELLLAAGADVNAQGGGYGSALEEAVKGSEKMMDLVFIDFSIQLWMGGSVLQIATRLSFEKIVDLLLIAGADPNIQDSAGGFLIQKAVINGSEKLVELLLAAGADVNAQGGVYGSALEEAVKQGSETMVELILAAHADVNIRDWMGGSALQIARRNGFKSLVELLLAAEAGAEFQDSPDRAVLRTVVATCSEKIAQLLLTTDTDVNVCDSNDGLASQISATNDHLRSSELLLHAEADSDPDDGGEACELIEANIVRNSEVRASASKDLWRFGTTPAQFSVISV</sequence>
<feature type="repeat" description="ANK" evidence="2">
    <location>
        <begin position="698"/>
        <end position="730"/>
    </location>
</feature>
<dbReference type="PROSITE" id="PS50297">
    <property type="entry name" value="ANK_REP_REGION"/>
    <property type="match status" value="3"/>
</dbReference>
<keyword evidence="1" id="KW-0677">Repeat</keyword>
<feature type="repeat" description="ANK" evidence="2">
    <location>
        <begin position="859"/>
        <end position="891"/>
    </location>
</feature>
<accession>A0ABR3G6K9</accession>
<evidence type="ECO:0000313" key="5">
    <source>
        <dbReference type="Proteomes" id="UP001447188"/>
    </source>
</evidence>
<dbReference type="Pfam" id="PF24809">
    <property type="entry name" value="DUF7708"/>
    <property type="match status" value="1"/>
</dbReference>
<dbReference type="EMBL" id="JBBBZM010000261">
    <property type="protein sequence ID" value="KAL0631347.1"/>
    <property type="molecule type" value="Genomic_DNA"/>
</dbReference>
<dbReference type="InterPro" id="IPR036770">
    <property type="entry name" value="Ankyrin_rpt-contain_sf"/>
</dbReference>
<protein>
    <recommendedName>
        <fullName evidence="3">NACHT domain-containing protein</fullName>
    </recommendedName>
</protein>
<feature type="repeat" description="ANK" evidence="2">
    <location>
        <begin position="764"/>
        <end position="796"/>
    </location>
</feature>
<dbReference type="Gene3D" id="3.40.50.300">
    <property type="entry name" value="P-loop containing nucleotide triphosphate hydrolases"/>
    <property type="match status" value="1"/>
</dbReference>
<dbReference type="PANTHER" id="PTHR10039:SF10">
    <property type="entry name" value="NACHT DOMAIN-CONTAINING PROTEIN"/>
    <property type="match status" value="1"/>
</dbReference>
<dbReference type="InterPro" id="IPR054471">
    <property type="entry name" value="GPIID_WHD"/>
</dbReference>
<reference evidence="4 5" key="1">
    <citation type="submission" date="2024-02" db="EMBL/GenBank/DDBJ databases">
        <title>Discinaceae phylogenomics.</title>
        <authorList>
            <person name="Dirks A.C."/>
            <person name="James T.Y."/>
        </authorList>
    </citation>
    <scope>NUCLEOTIDE SEQUENCE [LARGE SCALE GENOMIC DNA]</scope>
    <source>
        <strain evidence="4 5">ACD0624</strain>
    </source>
</reference>
<comment type="caution">
    <text evidence="4">The sequence shown here is derived from an EMBL/GenBank/DDBJ whole genome shotgun (WGS) entry which is preliminary data.</text>
</comment>
<evidence type="ECO:0000313" key="4">
    <source>
        <dbReference type="EMBL" id="KAL0631347.1"/>
    </source>
</evidence>
<gene>
    <name evidence="4" type="ORF">Q9L58_009793</name>
</gene>
<dbReference type="Pfam" id="PF12796">
    <property type="entry name" value="Ank_2"/>
    <property type="match status" value="2"/>
</dbReference>
<feature type="domain" description="NACHT" evidence="3">
    <location>
        <begin position="220"/>
        <end position="358"/>
    </location>
</feature>
<dbReference type="InterPro" id="IPR056125">
    <property type="entry name" value="DUF7708"/>
</dbReference>
<dbReference type="SUPFAM" id="SSF52540">
    <property type="entry name" value="P-loop containing nucleoside triphosphate hydrolases"/>
    <property type="match status" value="1"/>
</dbReference>
<proteinExistence type="predicted"/>
<dbReference type="PROSITE" id="PS50837">
    <property type="entry name" value="NACHT"/>
    <property type="match status" value="1"/>
</dbReference>
<dbReference type="InterPro" id="IPR007111">
    <property type="entry name" value="NACHT_NTPase"/>
</dbReference>
<dbReference type="InterPro" id="IPR027417">
    <property type="entry name" value="P-loop_NTPase"/>
</dbReference>
<dbReference type="Pfam" id="PF00023">
    <property type="entry name" value="Ank"/>
    <property type="match status" value="1"/>
</dbReference>
<dbReference type="PANTHER" id="PTHR10039">
    <property type="entry name" value="AMELOGENIN"/>
    <property type="match status" value="1"/>
</dbReference>
<feature type="repeat" description="ANK" evidence="2">
    <location>
        <begin position="826"/>
        <end position="858"/>
    </location>
</feature>
<evidence type="ECO:0000259" key="3">
    <source>
        <dbReference type="PROSITE" id="PS50837"/>
    </source>
</evidence>
<dbReference type="Pfam" id="PF22939">
    <property type="entry name" value="WHD_GPIID"/>
    <property type="match status" value="1"/>
</dbReference>
<keyword evidence="2" id="KW-0040">ANK repeat</keyword>
<dbReference type="Proteomes" id="UP001447188">
    <property type="component" value="Unassembled WGS sequence"/>
</dbReference>
<evidence type="ECO:0000256" key="2">
    <source>
        <dbReference type="PROSITE-ProRule" id="PRU00023"/>
    </source>
</evidence>
<dbReference type="Gene3D" id="1.25.40.20">
    <property type="entry name" value="Ankyrin repeat-containing domain"/>
    <property type="match status" value="2"/>
</dbReference>